<evidence type="ECO:0000313" key="3">
    <source>
        <dbReference type="Proteomes" id="UP000182660"/>
    </source>
</evidence>
<gene>
    <name evidence="2" type="ORF">MT2528_3994</name>
</gene>
<keyword evidence="3" id="KW-1185">Reference proteome</keyword>
<dbReference type="Proteomes" id="UP000182660">
    <property type="component" value="Unassembled WGS sequence"/>
</dbReference>
<name>A0ABY1HKG2_9GAMM</name>
<sequence length="129" mass="13701">MLQTTHPHSPSTLYQPLYQRKVSALTKHPVILMGVLFVILLLFPDLAHASSTGMPWEGPLTKLVNSITGPVAFGISVLALVASVAGLVFGGELSGLIKNMLFLALGISVIVFATNMLRSLFNISSTLIG</sequence>
<proteinExistence type="predicted"/>
<dbReference type="EMBL" id="FPLJ01000092">
    <property type="protein sequence ID" value="SGZ00233.1"/>
    <property type="molecule type" value="Genomic_DNA"/>
</dbReference>
<feature type="transmembrane region" description="Helical" evidence="1">
    <location>
        <begin position="30"/>
        <end position="47"/>
    </location>
</feature>
<dbReference type="InterPro" id="IPR007039">
    <property type="entry name" value="TrbC/VirB2"/>
</dbReference>
<keyword evidence="1" id="KW-0812">Transmembrane</keyword>
<keyword evidence="1" id="KW-1133">Transmembrane helix</keyword>
<dbReference type="Pfam" id="PF04956">
    <property type="entry name" value="TrbC"/>
    <property type="match status" value="1"/>
</dbReference>
<reference evidence="2 3" key="1">
    <citation type="submission" date="2016-11" db="EMBL/GenBank/DDBJ databases">
        <authorList>
            <person name="Klemetsen T."/>
        </authorList>
    </citation>
    <scope>NUCLEOTIDE SEQUENCE [LARGE SCALE GENOMIC DNA]</scope>
    <source>
        <strain evidence="2">MT 2528</strain>
    </source>
</reference>
<accession>A0ABY1HKG2</accession>
<organism evidence="2 3">
    <name type="scientific">Moritella viscosa</name>
    <dbReference type="NCBI Taxonomy" id="80854"/>
    <lineage>
        <taxon>Bacteria</taxon>
        <taxon>Pseudomonadati</taxon>
        <taxon>Pseudomonadota</taxon>
        <taxon>Gammaproteobacteria</taxon>
        <taxon>Alteromonadales</taxon>
        <taxon>Moritellaceae</taxon>
        <taxon>Moritella</taxon>
    </lineage>
</organism>
<dbReference type="RefSeq" id="WP_075532011.1">
    <property type="nucleotide sequence ID" value="NZ_CAWRCN010000151.1"/>
</dbReference>
<evidence type="ECO:0000256" key="1">
    <source>
        <dbReference type="SAM" id="Phobius"/>
    </source>
</evidence>
<comment type="caution">
    <text evidence="2">The sequence shown here is derived from an EMBL/GenBank/DDBJ whole genome shotgun (WGS) entry which is preliminary data.</text>
</comment>
<feature type="transmembrane region" description="Helical" evidence="1">
    <location>
        <begin position="67"/>
        <end position="89"/>
    </location>
</feature>
<protein>
    <submittedName>
        <fullName evidence="2">Conjugal transfer protein TrbC</fullName>
    </submittedName>
</protein>
<keyword evidence="1" id="KW-0472">Membrane</keyword>
<evidence type="ECO:0000313" key="2">
    <source>
        <dbReference type="EMBL" id="SGZ00233.1"/>
    </source>
</evidence>
<feature type="transmembrane region" description="Helical" evidence="1">
    <location>
        <begin position="101"/>
        <end position="121"/>
    </location>
</feature>